<feature type="region of interest" description="Disordered" evidence="1">
    <location>
        <begin position="1"/>
        <end position="31"/>
    </location>
</feature>
<organism evidence="2 3">
    <name type="scientific">Colletotrichum fructicola (strain Nara gc5)</name>
    <name type="common">Anthracnose fungus</name>
    <name type="synonym">Colletotrichum gloeosporioides (strain Nara gc5)</name>
    <dbReference type="NCBI Taxonomy" id="1213859"/>
    <lineage>
        <taxon>Eukaryota</taxon>
        <taxon>Fungi</taxon>
        <taxon>Dikarya</taxon>
        <taxon>Ascomycota</taxon>
        <taxon>Pezizomycotina</taxon>
        <taxon>Sordariomycetes</taxon>
        <taxon>Hypocreomycetidae</taxon>
        <taxon>Glomerellales</taxon>
        <taxon>Glomerellaceae</taxon>
        <taxon>Colletotrichum</taxon>
        <taxon>Colletotrichum gloeosporioides species complex</taxon>
    </lineage>
</organism>
<evidence type="ECO:0000313" key="3">
    <source>
        <dbReference type="Proteomes" id="UP000011096"/>
    </source>
</evidence>
<evidence type="ECO:0000256" key="1">
    <source>
        <dbReference type="SAM" id="MobiDB-lite"/>
    </source>
</evidence>
<dbReference type="Proteomes" id="UP000011096">
    <property type="component" value="Unassembled WGS sequence"/>
</dbReference>
<gene>
    <name evidence="2" type="ORF">CGGC5_v014268</name>
</gene>
<proteinExistence type="predicted"/>
<dbReference type="InParanoid" id="A0A7J6IL49"/>
<dbReference type="RefSeq" id="XP_066007623.1">
    <property type="nucleotide sequence ID" value="XM_066153066.1"/>
</dbReference>
<protein>
    <submittedName>
        <fullName evidence="2">Uncharacterized protein</fullName>
    </submittedName>
</protein>
<dbReference type="Pfam" id="PF12520">
    <property type="entry name" value="DUF3723"/>
    <property type="match status" value="1"/>
</dbReference>
<dbReference type="GeneID" id="90980362"/>
<sequence length="713" mass="79390">MTKRKRSAEDTTPARHGHKRRASNDPFQDQKSVRELAKPYLLATARLHIDIMDITWSKGVNRRIEPSHVRELRDVFIKGGLERSAPENHMFVLCDAEDVRRALETRQDDEDGGDEGAREHPLLRWADVNGTKVEVMAGQHRLHALREYIKATGAVESDAWWTCELYDKDKLPPDLNMRLRVNRRDPSLPDNHGQIWKQLVSVASDTAGPSTHITVNHKLVVGLRLSSEKGLPTRRLVTLWNHERWRDMATRWCQTRLGLETFNISTFEWMASLRVDGYWFATLEAVLDTLNALPLDVTQDVGLGDWNMLSTALPASNSNGEARAQDVVEAAFFPTDGCNNTNSAPQRTAGLLRTLDDEAYKRVYTAVSAAPNLSFVDLKRFLRPKRPETETAVRVLHHVVSWIDSRSAAELADVNPKSKNKPLLLEHLQAALDNLSAYRDSTAYAEDTAARLQRRVLDLAIRDADAFRAQEVQTLTIENVTLVDKADYGARFSHGGWARVLCVVRGITDAGDAVTDVLRPEWGMPADVNGDLRWVQACTLTNTFCATLFKMSNQPVKNGDPRLLELQRRIEEVLVSFIDLPGLPLFSPAPTAENTTTDDEDDPSANESVGPSPQRRRKRPSPAADVPPPSAQKNTGSREPTGHRAGLSRAEALRVLSDVEGRASSVSPRQPSDSRRKGSKTTSPAVRLPSPATTPSSRTITGAWKSGLRMGKR</sequence>
<keyword evidence="3" id="KW-1185">Reference proteome</keyword>
<dbReference type="EMBL" id="ANPB02000008">
    <property type="protein sequence ID" value="KAF4477500.1"/>
    <property type="molecule type" value="Genomic_DNA"/>
</dbReference>
<feature type="compositionally biased region" description="Polar residues" evidence="1">
    <location>
        <begin position="691"/>
        <end position="700"/>
    </location>
</feature>
<evidence type="ECO:0000313" key="2">
    <source>
        <dbReference type="EMBL" id="KAF4477500.1"/>
    </source>
</evidence>
<feature type="region of interest" description="Disordered" evidence="1">
    <location>
        <begin position="585"/>
        <end position="713"/>
    </location>
</feature>
<reference evidence="2 3" key="1">
    <citation type="submission" date="2012-08" db="EMBL/GenBank/DDBJ databases">
        <authorList>
            <person name="Gan P.H.P."/>
            <person name="Ikeda K."/>
            <person name="Irieda H."/>
            <person name="Narusaka M."/>
            <person name="O'Connell R.J."/>
            <person name="Narusaka Y."/>
            <person name="Takano Y."/>
            <person name="Kubo Y."/>
            <person name="Shirasu K."/>
        </authorList>
    </citation>
    <scope>NUCLEOTIDE SEQUENCE [LARGE SCALE GENOMIC DNA]</scope>
    <source>
        <strain evidence="2 3">Nara gc5</strain>
    </source>
</reference>
<dbReference type="AlphaFoldDB" id="A0A7J6IL49"/>
<accession>A0A7J6IL49</accession>
<reference evidence="2 3" key="2">
    <citation type="submission" date="2020-04" db="EMBL/GenBank/DDBJ databases">
        <title>Genome sequencing and assembly of multiple isolates from the Colletotrichum gloeosporioides species complex.</title>
        <authorList>
            <person name="Gan P."/>
            <person name="Shirasu K."/>
        </authorList>
    </citation>
    <scope>NUCLEOTIDE SEQUENCE [LARGE SCALE GENOMIC DNA]</scope>
    <source>
        <strain evidence="2 3">Nara gc5</strain>
    </source>
</reference>
<comment type="caution">
    <text evidence="2">The sequence shown here is derived from an EMBL/GenBank/DDBJ whole genome shotgun (WGS) entry which is preliminary data.</text>
</comment>
<dbReference type="InterPro" id="IPR022198">
    <property type="entry name" value="DUF3723"/>
</dbReference>
<name>A0A7J6IL49_COLFN</name>
<dbReference type="OrthoDB" id="4828201at2759"/>